<dbReference type="GeneID" id="9753206"/>
<dbReference type="Proteomes" id="UP000006681">
    <property type="component" value="Chromosome"/>
</dbReference>
<dbReference type="KEGG" id="vdi:Vdis_2252"/>
<evidence type="ECO:0000313" key="2">
    <source>
        <dbReference type="Proteomes" id="UP000006681"/>
    </source>
</evidence>
<proteinExistence type="predicted"/>
<dbReference type="RefSeq" id="WP_013337345.1">
    <property type="nucleotide sequence ID" value="NC_014537.1"/>
</dbReference>
<organism evidence="1 2">
    <name type="scientific">Vulcanisaeta distributa (strain DSM 14429 / JCM 11212 / NBRC 100878 / IC-017)</name>
    <dbReference type="NCBI Taxonomy" id="572478"/>
    <lineage>
        <taxon>Archaea</taxon>
        <taxon>Thermoproteota</taxon>
        <taxon>Thermoprotei</taxon>
        <taxon>Thermoproteales</taxon>
        <taxon>Thermoproteaceae</taxon>
        <taxon>Vulcanisaeta</taxon>
    </lineage>
</organism>
<accession>E1QQD3</accession>
<name>E1QQD3_VULDI</name>
<dbReference type="STRING" id="572478.Vdis_2252"/>
<dbReference type="OrthoDB" id="26894at2157"/>
<dbReference type="HOGENOM" id="CLU_109226_0_0_2"/>
<dbReference type="PANTHER" id="PTHR40727:SF1">
    <property type="entry name" value="BACTERIO-OPSIN ACTIVATOR"/>
    <property type="match status" value="1"/>
</dbReference>
<dbReference type="AlphaFoldDB" id="E1QQD3"/>
<keyword evidence="2" id="KW-1185">Reference proteome</keyword>
<reference evidence="1 2" key="1">
    <citation type="journal article" date="2010" name="Stand. Genomic Sci.">
        <title>Complete genome sequence of Vulcanisaeta distributa type strain (IC-017).</title>
        <authorList>
            <person name="Mavromatis K."/>
            <person name="Sikorski J."/>
            <person name="Pabst E."/>
            <person name="Teshima H."/>
            <person name="Lapidus A."/>
            <person name="Lucas S."/>
            <person name="Nolan M."/>
            <person name="Glavina Del Rio T."/>
            <person name="Cheng J.F."/>
            <person name="Bruce D."/>
            <person name="Goodwin L."/>
            <person name="Pitluck S."/>
            <person name="Liolios K."/>
            <person name="Ivanova N."/>
            <person name="Mikhailova N."/>
            <person name="Pati A."/>
            <person name="Chen A."/>
            <person name="Palaniappan K."/>
            <person name="Land M."/>
            <person name="Hauser L."/>
            <person name="Chang Y.J."/>
            <person name="Jeffries C.D."/>
            <person name="Rohde M."/>
            <person name="Spring S."/>
            <person name="Goker M."/>
            <person name="Wirth R."/>
            <person name="Woyke T."/>
            <person name="Bristow J."/>
            <person name="Eisen J.A."/>
            <person name="Markowitz V."/>
            <person name="Hugenholtz P."/>
            <person name="Klenk H.P."/>
            <person name="Kyrpides N.C."/>
        </authorList>
    </citation>
    <scope>NUCLEOTIDE SEQUENCE [LARGE SCALE GENOMIC DNA]</scope>
    <source>
        <strain evidence="2">DSM 14429 / JCM 11212 / NBRC 100878 / IC-017</strain>
    </source>
</reference>
<sequence>MFEIPLKPMGKEDIRKLESALLVMSLFSSETLEALKNPHERLTWVDSLYTAAAAFARDKAGMPISQIADEIGVTEATIRKHLRGETKAGQLVLKAYERLSKEGFKIELPSELAGTISAEDVGKLKEKIERVKKLLNDALRELSS</sequence>
<reference evidence="2" key="2">
    <citation type="journal article" date="2010" name="Stand. Genomic Sci.">
        <title>Complete genome sequence of Vulcanisaeta distributa type strain (IC-017T).</title>
        <authorList>
            <person name="Mavromatis K."/>
            <person name="Sikorski J."/>
            <person name="Pabst E."/>
            <person name="Teshima H."/>
            <person name="Lapidus A."/>
            <person name="Lucas S."/>
            <person name="Nolan M."/>
            <person name="Glavina Del Rio T."/>
            <person name="Cheng J."/>
            <person name="Bruce D."/>
            <person name="Goodwin L."/>
            <person name="Pitluck S."/>
            <person name="Liolios K."/>
            <person name="Ivanova N."/>
            <person name="Mikhailova N."/>
            <person name="Pati A."/>
            <person name="Chen A."/>
            <person name="Palaniappan K."/>
            <person name="Land M."/>
            <person name="Hauser L."/>
            <person name="Chang Y."/>
            <person name="Jeffries C."/>
            <person name="Rohde M."/>
            <person name="Spring S."/>
            <person name="Goker M."/>
            <person name="Wirth R."/>
            <person name="Woyke T."/>
            <person name="Bristow J."/>
            <person name="Eisen J."/>
            <person name="Markowitz V."/>
            <person name="Hugenholtz P."/>
            <person name="Klenk H."/>
            <person name="Kyrpides N."/>
        </authorList>
    </citation>
    <scope>NUCLEOTIDE SEQUENCE [LARGE SCALE GENOMIC DNA]</scope>
    <source>
        <strain evidence="2">DSM 14429 / JCM 11212 / NBRC 100878 / IC-017</strain>
    </source>
</reference>
<evidence type="ECO:0000313" key="1">
    <source>
        <dbReference type="EMBL" id="ADN51620.1"/>
    </source>
</evidence>
<protein>
    <submittedName>
        <fullName evidence="1">Uncharacterized protein</fullName>
    </submittedName>
</protein>
<dbReference type="eggNOG" id="arCOG00921">
    <property type="taxonomic scope" value="Archaea"/>
</dbReference>
<dbReference type="PANTHER" id="PTHR40727">
    <property type="entry name" value="TRANSCRIPTION REGULATOR, ENCODED NEXT TO RECA SUPERFAMILY ATPASE-RELATED"/>
    <property type="match status" value="1"/>
</dbReference>
<gene>
    <name evidence="1" type="ordered locus">Vdis_2252</name>
</gene>
<dbReference type="InterPro" id="IPR022285">
    <property type="entry name" value="CHP03879_regulat_dom_put"/>
</dbReference>
<dbReference type="EMBL" id="CP002100">
    <property type="protein sequence ID" value="ADN51620.1"/>
    <property type="molecule type" value="Genomic_DNA"/>
</dbReference>
<dbReference type="NCBIfam" id="TIGR03879">
    <property type="entry name" value="near_KaiC_dom"/>
    <property type="match status" value="1"/>
</dbReference>